<evidence type="ECO:0000313" key="5">
    <source>
        <dbReference type="Proteomes" id="UP000807716"/>
    </source>
</evidence>
<feature type="transmembrane region" description="Helical" evidence="2">
    <location>
        <begin position="155"/>
        <end position="175"/>
    </location>
</feature>
<organism evidence="4 5">
    <name type="scientific">Actinomortierella ambigua</name>
    <dbReference type="NCBI Taxonomy" id="1343610"/>
    <lineage>
        <taxon>Eukaryota</taxon>
        <taxon>Fungi</taxon>
        <taxon>Fungi incertae sedis</taxon>
        <taxon>Mucoromycota</taxon>
        <taxon>Mortierellomycotina</taxon>
        <taxon>Mortierellomycetes</taxon>
        <taxon>Mortierellales</taxon>
        <taxon>Mortierellaceae</taxon>
        <taxon>Actinomortierella</taxon>
    </lineage>
</organism>
<dbReference type="Gene3D" id="1.20.1250.20">
    <property type="entry name" value="MFS general substrate transporter like domains"/>
    <property type="match status" value="1"/>
</dbReference>
<keyword evidence="2" id="KW-0472">Membrane</keyword>
<feature type="compositionally biased region" description="Low complexity" evidence="1">
    <location>
        <begin position="104"/>
        <end position="124"/>
    </location>
</feature>
<accession>A0A9P6QIC8</accession>
<dbReference type="Proteomes" id="UP000807716">
    <property type="component" value="Unassembled WGS sequence"/>
</dbReference>
<dbReference type="CDD" id="cd12087">
    <property type="entry name" value="TM_EGFR-like"/>
    <property type="match status" value="1"/>
</dbReference>
<dbReference type="AlphaFoldDB" id="A0A9P6QIC8"/>
<sequence length="564" mass="61004">MAFPYDTKKKPLVTPVEEQSFFGAQTPFASGAHSQTTGAPEETDEDVVIAPHSPTMAAQYFTVPNQQHNQDIHGSVRTQNSGRIRGGGGGSAEDRLPSYEETRPSTSTSPSAPLLQSPLSPSTTHYSTIPIPPPEQTGILRQESRVKQCLKNKDPYILTLLAVAVGLLSWCWPVAGIVIGSLLAIALVNIVVGIVFGYISRRRRRIVLYLAFLVALAFILSWASSEHGHDHRTDDSSPDPEEPPVPPPSPPSKPTPGPGPSPGPSFERTLKEILLATKITDFTITLSDANSNIEVIQTEEPTTNSRAVFSLVVKADSEQDLPTAEVVTSQSGSEFEAVVYDSRARMTAAKSRSNDRSSIGRRSGVVVARLRVPPGYPRIRQMKLVAARGEVSLAMLGTGHQQEESAWLAVPPLQNLRGTDISELSVYHEAGSVKLDGVMATSVKVSGTNVEVTGNICVRKELTVSTTSGDVDLELLHESYKDRFEATVYSTSGSVRATLENSFHGYFNMIGREVFVEGNPADIHYSYVSTGMQTGWRTLGGRKPTYSSSVKLQSTQGNATLVFQ</sequence>
<reference evidence="4" key="1">
    <citation type="journal article" date="2020" name="Fungal Divers.">
        <title>Resolving the Mortierellaceae phylogeny through synthesis of multi-gene phylogenetics and phylogenomics.</title>
        <authorList>
            <person name="Vandepol N."/>
            <person name="Liber J."/>
            <person name="Desiro A."/>
            <person name="Na H."/>
            <person name="Kennedy M."/>
            <person name="Barry K."/>
            <person name="Grigoriev I.V."/>
            <person name="Miller A.N."/>
            <person name="O'Donnell K."/>
            <person name="Stajich J.E."/>
            <person name="Bonito G."/>
        </authorList>
    </citation>
    <scope>NUCLEOTIDE SEQUENCE</scope>
    <source>
        <strain evidence="4">BC1065</strain>
    </source>
</reference>
<proteinExistence type="predicted"/>
<evidence type="ECO:0000256" key="2">
    <source>
        <dbReference type="SAM" id="Phobius"/>
    </source>
</evidence>
<keyword evidence="5" id="KW-1185">Reference proteome</keyword>
<name>A0A9P6QIC8_9FUNG</name>
<keyword evidence="2" id="KW-0812">Transmembrane</keyword>
<feature type="transmembrane region" description="Helical" evidence="2">
    <location>
        <begin position="206"/>
        <end position="223"/>
    </location>
</feature>
<comment type="caution">
    <text evidence="4">The sequence shown here is derived from an EMBL/GenBank/DDBJ whole genome shotgun (WGS) entry which is preliminary data.</text>
</comment>
<dbReference type="InterPro" id="IPR036259">
    <property type="entry name" value="MFS_trans_sf"/>
</dbReference>
<evidence type="ECO:0000313" key="4">
    <source>
        <dbReference type="EMBL" id="KAG0269383.1"/>
    </source>
</evidence>
<dbReference type="Pfam" id="PF13349">
    <property type="entry name" value="DUF4097"/>
    <property type="match status" value="1"/>
</dbReference>
<keyword evidence="2" id="KW-1133">Transmembrane helix</keyword>
<feature type="compositionally biased region" description="Pro residues" evidence="1">
    <location>
        <begin position="243"/>
        <end position="263"/>
    </location>
</feature>
<dbReference type="InterPro" id="IPR025164">
    <property type="entry name" value="Toastrack_DUF4097"/>
</dbReference>
<evidence type="ECO:0000256" key="1">
    <source>
        <dbReference type="SAM" id="MobiDB-lite"/>
    </source>
</evidence>
<dbReference type="EMBL" id="JAAAJB010000026">
    <property type="protein sequence ID" value="KAG0269383.1"/>
    <property type="molecule type" value="Genomic_DNA"/>
</dbReference>
<protein>
    <recommendedName>
        <fullName evidence="3">DUF4097 domain-containing protein</fullName>
    </recommendedName>
</protein>
<evidence type="ECO:0000259" key="3">
    <source>
        <dbReference type="Pfam" id="PF13349"/>
    </source>
</evidence>
<dbReference type="OrthoDB" id="10551532at2759"/>
<feature type="region of interest" description="Disordered" evidence="1">
    <location>
        <begin position="72"/>
        <end position="135"/>
    </location>
</feature>
<feature type="compositionally biased region" description="Basic and acidic residues" evidence="1">
    <location>
        <begin position="92"/>
        <end position="103"/>
    </location>
</feature>
<feature type="transmembrane region" description="Helical" evidence="2">
    <location>
        <begin position="181"/>
        <end position="199"/>
    </location>
</feature>
<feature type="region of interest" description="Disordered" evidence="1">
    <location>
        <begin position="24"/>
        <end position="45"/>
    </location>
</feature>
<feature type="domain" description="DUF4097" evidence="3">
    <location>
        <begin position="357"/>
        <end position="501"/>
    </location>
</feature>
<feature type="region of interest" description="Disordered" evidence="1">
    <location>
        <begin position="229"/>
        <end position="267"/>
    </location>
</feature>
<gene>
    <name evidence="4" type="ORF">DFQ27_003711</name>
</gene>